<reference evidence="2" key="2">
    <citation type="submission" date="2025-05" db="UniProtKB">
        <authorList>
            <consortium name="EnsemblMetazoa"/>
        </authorList>
    </citation>
    <scope>IDENTIFICATION</scope>
    <source>
        <strain evidence="2">Foshan</strain>
    </source>
</reference>
<proteinExistence type="predicted"/>
<evidence type="ECO:0000313" key="3">
    <source>
        <dbReference type="Proteomes" id="UP000069940"/>
    </source>
</evidence>
<dbReference type="InterPro" id="IPR053225">
    <property type="entry name" value="Acyl-CoA_N-acyltransferase"/>
</dbReference>
<dbReference type="InterPro" id="IPR000182">
    <property type="entry name" value="GNAT_dom"/>
</dbReference>
<dbReference type="Pfam" id="PF08445">
    <property type="entry name" value="FR47"/>
    <property type="match status" value="1"/>
</dbReference>
<dbReference type="Gene3D" id="3.40.630.30">
    <property type="match status" value="2"/>
</dbReference>
<organism evidence="2 3">
    <name type="scientific">Aedes albopictus</name>
    <name type="common">Asian tiger mosquito</name>
    <name type="synonym">Stegomyia albopicta</name>
    <dbReference type="NCBI Taxonomy" id="7160"/>
    <lineage>
        <taxon>Eukaryota</taxon>
        <taxon>Metazoa</taxon>
        <taxon>Ecdysozoa</taxon>
        <taxon>Arthropoda</taxon>
        <taxon>Hexapoda</taxon>
        <taxon>Insecta</taxon>
        <taxon>Pterygota</taxon>
        <taxon>Neoptera</taxon>
        <taxon>Endopterygota</taxon>
        <taxon>Diptera</taxon>
        <taxon>Nematocera</taxon>
        <taxon>Culicoidea</taxon>
        <taxon>Culicidae</taxon>
        <taxon>Culicinae</taxon>
        <taxon>Aedini</taxon>
        <taxon>Aedes</taxon>
        <taxon>Stegomyia</taxon>
    </lineage>
</organism>
<dbReference type="PANTHER" id="PTHR20958:SF10">
    <property type="entry name" value="GH05617P-RELATED"/>
    <property type="match status" value="1"/>
</dbReference>
<dbReference type="EnsemblMetazoa" id="AALFPA23_016777.R24483">
    <property type="protein sequence ID" value="AALFPA23_016777.P24483"/>
    <property type="gene ID" value="AALFPA23_016777"/>
</dbReference>
<feature type="domain" description="N-acetyltransferase" evidence="1">
    <location>
        <begin position="137"/>
        <end position="279"/>
    </location>
</feature>
<dbReference type="InterPro" id="IPR013653">
    <property type="entry name" value="GCN5-like_dom"/>
</dbReference>
<sequence>MTSKYELVSIPRSEWPQLRDLFLIHWPEYAIPYNAVQNCINWISHDPSILHLRILSLDGVSWRLNGTFVLKDRHELYFFSLEQSNECLEQVLELIDWRSTYRIVGISDRHQSALENVLRRQGQLPSQEHLSEADHYVKILERDEFDVQCPPGFRLGALETRHAQYVNSFSDHPTSASEDRIMRYIAWNPSVAVFNEWNEPLAWCLLNNLGIISLLYTDERYRHRGFAELVVKAMLLKLVDRDMNVANAAVTASNVASKSLFEKVGFRKQQVLHYTNYNY</sequence>
<name>A0ABM1ZB18_AEDAL</name>
<dbReference type="GeneID" id="109421238"/>
<accession>A0ABM1ZB18</accession>
<dbReference type="PANTHER" id="PTHR20958">
    <property type="entry name" value="GLYCINE N-ACYLTRANSFERASE-LIKE PROTEIN"/>
    <property type="match status" value="1"/>
</dbReference>
<protein>
    <recommendedName>
        <fullName evidence="1">N-acetyltransferase domain-containing protein</fullName>
    </recommendedName>
</protein>
<reference evidence="3" key="1">
    <citation type="journal article" date="2015" name="Proc. Natl. Acad. Sci. U.S.A.">
        <title>Genome sequence of the Asian Tiger mosquito, Aedes albopictus, reveals insights into its biology, genetics, and evolution.</title>
        <authorList>
            <person name="Chen X.G."/>
            <person name="Jiang X."/>
            <person name="Gu J."/>
            <person name="Xu M."/>
            <person name="Wu Y."/>
            <person name="Deng Y."/>
            <person name="Zhang C."/>
            <person name="Bonizzoni M."/>
            <person name="Dermauw W."/>
            <person name="Vontas J."/>
            <person name="Armbruster P."/>
            <person name="Huang X."/>
            <person name="Yang Y."/>
            <person name="Zhang H."/>
            <person name="He W."/>
            <person name="Peng H."/>
            <person name="Liu Y."/>
            <person name="Wu K."/>
            <person name="Chen J."/>
            <person name="Lirakis M."/>
            <person name="Topalis P."/>
            <person name="Van Leeuwen T."/>
            <person name="Hall A.B."/>
            <person name="Jiang X."/>
            <person name="Thorpe C."/>
            <person name="Mueller R.L."/>
            <person name="Sun C."/>
            <person name="Waterhouse R.M."/>
            <person name="Yan G."/>
            <person name="Tu Z.J."/>
            <person name="Fang X."/>
            <person name="James A.A."/>
        </authorList>
    </citation>
    <scope>NUCLEOTIDE SEQUENCE [LARGE SCALE GENOMIC DNA]</scope>
    <source>
        <strain evidence="3">Foshan</strain>
    </source>
</reference>
<evidence type="ECO:0000313" key="2">
    <source>
        <dbReference type="EnsemblMetazoa" id="AALFPA23_016777.P24483"/>
    </source>
</evidence>
<evidence type="ECO:0000259" key="1">
    <source>
        <dbReference type="PROSITE" id="PS51186"/>
    </source>
</evidence>
<dbReference type="PROSITE" id="PS51186">
    <property type="entry name" value="GNAT"/>
    <property type="match status" value="1"/>
</dbReference>
<dbReference type="RefSeq" id="XP_029727605.1">
    <property type="nucleotide sequence ID" value="XM_029871745.2"/>
</dbReference>
<dbReference type="Proteomes" id="UP000069940">
    <property type="component" value="Unassembled WGS sequence"/>
</dbReference>
<keyword evidence="3" id="KW-1185">Reference proteome</keyword>
<dbReference type="InterPro" id="IPR016181">
    <property type="entry name" value="Acyl_CoA_acyltransferase"/>
</dbReference>
<dbReference type="SUPFAM" id="SSF55729">
    <property type="entry name" value="Acyl-CoA N-acyltransferases (Nat)"/>
    <property type="match status" value="1"/>
</dbReference>